<reference evidence="5 6" key="1">
    <citation type="submission" date="2016-06" db="EMBL/GenBank/DDBJ databases">
        <title>Three novel species with peptidoglycan cell walls form the new genus Lacunisphaera gen. nov. in the family Opitutaceae of the verrucomicrobial subdivision 4.</title>
        <authorList>
            <person name="Rast P."/>
            <person name="Gloeckner I."/>
            <person name="Jogler M."/>
            <person name="Boedeker C."/>
            <person name="Jeske O."/>
            <person name="Wiegand S."/>
            <person name="Reinhardt R."/>
            <person name="Schumann P."/>
            <person name="Rohde M."/>
            <person name="Spring S."/>
            <person name="Gloeckner F.O."/>
            <person name="Jogler C."/>
        </authorList>
    </citation>
    <scope>NUCLEOTIDE SEQUENCE [LARGE SCALE GENOMIC DNA]</scope>
    <source>
        <strain evidence="5 6">IG16b</strain>
    </source>
</reference>
<evidence type="ECO:0000256" key="3">
    <source>
        <dbReference type="ARBA" id="ARBA00022553"/>
    </source>
</evidence>
<dbReference type="PROSITE" id="PS50109">
    <property type="entry name" value="HIS_KIN"/>
    <property type="match status" value="1"/>
</dbReference>
<protein>
    <recommendedName>
        <fullName evidence="2">histidine kinase</fullName>
        <ecNumber evidence="2">2.7.13.3</ecNumber>
    </recommendedName>
</protein>
<dbReference type="SUPFAM" id="SSF55874">
    <property type="entry name" value="ATPase domain of HSP90 chaperone/DNA topoisomerase II/histidine kinase"/>
    <property type="match status" value="1"/>
</dbReference>
<dbReference type="AlphaFoldDB" id="A0A1D8AYE0"/>
<dbReference type="GO" id="GO:0000155">
    <property type="term" value="F:phosphorelay sensor kinase activity"/>
    <property type="evidence" value="ECO:0007669"/>
    <property type="project" value="InterPro"/>
</dbReference>
<keyword evidence="5" id="KW-0808">Transferase</keyword>
<evidence type="ECO:0000313" key="6">
    <source>
        <dbReference type="Proteomes" id="UP000095228"/>
    </source>
</evidence>
<dbReference type="STRING" id="1838286.Verru16b_02997"/>
<keyword evidence="6" id="KW-1185">Reference proteome</keyword>
<dbReference type="InterPro" id="IPR003661">
    <property type="entry name" value="HisK_dim/P_dom"/>
</dbReference>
<keyword evidence="3" id="KW-0597">Phosphoprotein</keyword>
<evidence type="ECO:0000313" key="5">
    <source>
        <dbReference type="EMBL" id="AOS45906.1"/>
    </source>
</evidence>
<dbReference type="RefSeq" id="WP_069963004.1">
    <property type="nucleotide sequence ID" value="NZ_CP016094.1"/>
</dbReference>
<evidence type="ECO:0000256" key="1">
    <source>
        <dbReference type="ARBA" id="ARBA00000085"/>
    </source>
</evidence>
<dbReference type="InterPro" id="IPR003594">
    <property type="entry name" value="HATPase_dom"/>
</dbReference>
<dbReference type="PRINTS" id="PR00344">
    <property type="entry name" value="BCTRLSENSOR"/>
</dbReference>
<dbReference type="InterPro" id="IPR004358">
    <property type="entry name" value="Sig_transdc_His_kin-like_C"/>
</dbReference>
<organism evidence="5 6">
    <name type="scientific">Lacunisphaera limnophila</name>
    <dbReference type="NCBI Taxonomy" id="1838286"/>
    <lineage>
        <taxon>Bacteria</taxon>
        <taxon>Pseudomonadati</taxon>
        <taxon>Verrucomicrobiota</taxon>
        <taxon>Opitutia</taxon>
        <taxon>Opitutales</taxon>
        <taxon>Opitutaceae</taxon>
        <taxon>Lacunisphaera</taxon>
    </lineage>
</organism>
<dbReference type="OrthoDB" id="178645at2"/>
<dbReference type="Proteomes" id="UP000095228">
    <property type="component" value="Chromosome"/>
</dbReference>
<name>A0A1D8AYE0_9BACT</name>
<dbReference type="PANTHER" id="PTHR43065">
    <property type="entry name" value="SENSOR HISTIDINE KINASE"/>
    <property type="match status" value="1"/>
</dbReference>
<dbReference type="Gene3D" id="3.30.565.10">
    <property type="entry name" value="Histidine kinase-like ATPase, C-terminal domain"/>
    <property type="match status" value="1"/>
</dbReference>
<evidence type="ECO:0000259" key="4">
    <source>
        <dbReference type="PROSITE" id="PS50109"/>
    </source>
</evidence>
<feature type="domain" description="Histidine kinase" evidence="4">
    <location>
        <begin position="40"/>
        <end position="249"/>
    </location>
</feature>
<dbReference type="PANTHER" id="PTHR43065:SF42">
    <property type="entry name" value="TWO-COMPONENT SENSOR PPRA"/>
    <property type="match status" value="1"/>
</dbReference>
<dbReference type="InterPro" id="IPR036890">
    <property type="entry name" value="HATPase_C_sf"/>
</dbReference>
<evidence type="ECO:0000256" key="2">
    <source>
        <dbReference type="ARBA" id="ARBA00012438"/>
    </source>
</evidence>
<dbReference type="EC" id="2.7.13.3" evidence="2"/>
<sequence>MRATKVIRPRPSRRPAAGTRLDAQLRGIQRLVMQGELAATAVHEISNLQTIVLFNAGLLKEEHKGDAAVARHVEPLLHAAGLVAALCNQLRNLARPPEAHPQWLELNAVARRTHTLLQRIIPRDLLFEPDPGVTGSVIADPGQVEQMLINLVLNARDATPAEGGRIIVRVGATRGRRPFLEVEDNGTGMTPAVKARLFQKFFTTKAPGHGTGLGLVTVHRLLEGMGGRIEVRSRAGRGTRIRLVYPPAPAADPAGGAGLYPPNP</sequence>
<dbReference type="CDD" id="cd00082">
    <property type="entry name" value="HisKA"/>
    <property type="match status" value="1"/>
</dbReference>
<dbReference type="EMBL" id="CP016094">
    <property type="protein sequence ID" value="AOS45906.1"/>
    <property type="molecule type" value="Genomic_DNA"/>
</dbReference>
<dbReference type="Gene3D" id="1.10.287.130">
    <property type="match status" value="1"/>
</dbReference>
<dbReference type="Pfam" id="PF02518">
    <property type="entry name" value="HATPase_c"/>
    <property type="match status" value="1"/>
</dbReference>
<gene>
    <name evidence="5" type="primary">virA_1</name>
    <name evidence="5" type="ORF">Verru16b_02997</name>
</gene>
<proteinExistence type="predicted"/>
<accession>A0A1D8AYE0</accession>
<dbReference type="InterPro" id="IPR005467">
    <property type="entry name" value="His_kinase_dom"/>
</dbReference>
<comment type="catalytic activity">
    <reaction evidence="1">
        <text>ATP + protein L-histidine = ADP + protein N-phospho-L-histidine.</text>
        <dbReference type="EC" id="2.7.13.3"/>
    </reaction>
</comment>
<dbReference type="SMART" id="SM00387">
    <property type="entry name" value="HATPase_c"/>
    <property type="match status" value="1"/>
</dbReference>
<dbReference type="KEGG" id="obg:Verru16b_02997"/>